<protein>
    <recommendedName>
        <fullName evidence="2">Pyrrolo-quinoline quinone repeat domain-containing protein</fullName>
    </recommendedName>
</protein>
<dbReference type="OrthoDB" id="170335at2157"/>
<dbReference type="PROSITE" id="PS51257">
    <property type="entry name" value="PROKAR_LIPOPROTEIN"/>
    <property type="match status" value="1"/>
</dbReference>
<evidence type="ECO:0000313" key="3">
    <source>
        <dbReference type="EMBL" id="AHG01153.1"/>
    </source>
</evidence>
<feature type="region of interest" description="Disordered" evidence="1">
    <location>
        <begin position="134"/>
        <end position="158"/>
    </location>
</feature>
<dbReference type="PANTHER" id="PTHR34512:SF30">
    <property type="entry name" value="OUTER MEMBRANE PROTEIN ASSEMBLY FACTOR BAMB"/>
    <property type="match status" value="1"/>
</dbReference>
<dbReference type="Proteomes" id="UP000019024">
    <property type="component" value="Chromosome"/>
</dbReference>
<dbReference type="InterPro" id="IPR002372">
    <property type="entry name" value="PQQ_rpt_dom"/>
</dbReference>
<dbReference type="PATRIC" id="fig|797299.3.peg.2654"/>
<dbReference type="SUPFAM" id="SSF63829">
    <property type="entry name" value="Calcium-dependent phosphotriesterase"/>
    <property type="match status" value="1"/>
</dbReference>
<evidence type="ECO:0000259" key="2">
    <source>
        <dbReference type="Pfam" id="PF13360"/>
    </source>
</evidence>
<dbReference type="RefSeq" id="WP_084569011.1">
    <property type="nucleotide sequence ID" value="NZ_CP007055.1"/>
</dbReference>
<evidence type="ECO:0000256" key="1">
    <source>
        <dbReference type="SAM" id="MobiDB-lite"/>
    </source>
</evidence>
<proteinExistence type="predicted"/>
<feature type="domain" description="Pyrrolo-quinoline quinone repeat" evidence="2">
    <location>
        <begin position="51"/>
        <end position="238"/>
    </location>
</feature>
<dbReference type="Gene3D" id="2.130.10.10">
    <property type="entry name" value="YVTN repeat-like/Quinoprotein amine dehydrogenase"/>
    <property type="match status" value="2"/>
</dbReference>
<evidence type="ECO:0000313" key="4">
    <source>
        <dbReference type="Proteomes" id="UP000019024"/>
    </source>
</evidence>
<name>W0JVR0_9EURY</name>
<dbReference type="Pfam" id="PF13360">
    <property type="entry name" value="PQQ_2"/>
    <property type="match status" value="2"/>
</dbReference>
<dbReference type="AlphaFoldDB" id="W0JVR0"/>
<dbReference type="HOGENOM" id="CLU_677249_0_0_2"/>
<dbReference type="KEGG" id="hlr:HALLA_18240"/>
<gene>
    <name evidence="3" type="ORF">HALLA_18240</name>
</gene>
<dbReference type="STRING" id="797299.HALLA_18240"/>
<accession>W0JVR0</accession>
<organism evidence="3 4">
    <name type="scientific">Halostagnicola larsenii XH-48</name>
    <dbReference type="NCBI Taxonomy" id="797299"/>
    <lineage>
        <taxon>Archaea</taxon>
        <taxon>Methanobacteriati</taxon>
        <taxon>Methanobacteriota</taxon>
        <taxon>Stenosarchaea group</taxon>
        <taxon>Halobacteria</taxon>
        <taxon>Halobacteriales</taxon>
        <taxon>Natrialbaceae</taxon>
        <taxon>Halostagnicola</taxon>
    </lineage>
</organism>
<dbReference type="EMBL" id="CP007055">
    <property type="protein sequence ID" value="AHG01153.1"/>
    <property type="molecule type" value="Genomic_DNA"/>
</dbReference>
<reference evidence="3 4" key="1">
    <citation type="submission" date="2014-01" db="EMBL/GenBank/DDBJ databases">
        <authorList>
            <consortium name="DOE Joint Genome Institute"/>
            <person name="Anderson I."/>
            <person name="Huntemann M."/>
            <person name="Han J."/>
            <person name="Chen A."/>
            <person name="Kyrpides N."/>
            <person name="Mavromatis K."/>
            <person name="Markowitz V."/>
            <person name="Palaniappan K."/>
            <person name="Ivanova N."/>
            <person name="Schaumberg A."/>
            <person name="Pati A."/>
            <person name="Liolios K."/>
            <person name="Nordberg H.P."/>
            <person name="Cantor M.N."/>
            <person name="Hua S.X."/>
            <person name="Woyke T."/>
        </authorList>
    </citation>
    <scope>NUCLEOTIDE SEQUENCE [LARGE SCALE GENOMIC DNA]</scope>
    <source>
        <strain evidence="3 4">XH-48</strain>
    </source>
</reference>
<keyword evidence="4" id="KW-1185">Reference proteome</keyword>
<dbReference type="eggNOG" id="arCOG02556">
    <property type="taxonomic scope" value="Archaea"/>
</dbReference>
<feature type="domain" description="Pyrrolo-quinoline quinone repeat" evidence="2">
    <location>
        <begin position="305"/>
        <end position="402"/>
    </location>
</feature>
<dbReference type="GeneID" id="25146339"/>
<sequence>MTGDRPRRSRRQVLGALATGASALVAGCGYQPGGGEFVWEESLPTSIGPGANSGDSLWRSDRRLLYRIRNRSGQGIDVGGAGFVELDDAEVAAYDSSGSMVWEGVTDSQYTGLPAVADGRVVCALENETVVALEPAPSEADDGAESVTSQSSDDPDTVWTTEWDGPALRFRASSSLAVGLHEAGVVAFAPADGEELFSIDLEDAPINDIDAVAVSADHVWIAGGSDPTLLSYDSEGTRTVSRSLPSTPHWLETSVSVAVLGIETESGEDELWLIETDDTRRGRLSLDHAGGAPLIVEDRAYRVADGTIRAVDCSSGEHRWTLEGYEIQGDLAADTERLYARGMTPEMDDCGLFAIDRDGTVSWTASVPTEPGCSGDLFSLEDRLVVLADDSMYGFRKTSGRRLTVL</sequence>
<dbReference type="PANTHER" id="PTHR34512">
    <property type="entry name" value="CELL SURFACE PROTEIN"/>
    <property type="match status" value="1"/>
</dbReference>
<dbReference type="InterPro" id="IPR015943">
    <property type="entry name" value="WD40/YVTN_repeat-like_dom_sf"/>
</dbReference>